<proteinExistence type="predicted"/>
<name>A0A4Z2EN29_9TELE</name>
<evidence type="ECO:0000313" key="2">
    <source>
        <dbReference type="Proteomes" id="UP000314294"/>
    </source>
</evidence>
<dbReference type="Proteomes" id="UP000314294">
    <property type="component" value="Unassembled WGS sequence"/>
</dbReference>
<keyword evidence="2" id="KW-1185">Reference proteome</keyword>
<organism evidence="1 2">
    <name type="scientific">Liparis tanakae</name>
    <name type="common">Tanaka's snailfish</name>
    <dbReference type="NCBI Taxonomy" id="230148"/>
    <lineage>
        <taxon>Eukaryota</taxon>
        <taxon>Metazoa</taxon>
        <taxon>Chordata</taxon>
        <taxon>Craniata</taxon>
        <taxon>Vertebrata</taxon>
        <taxon>Euteleostomi</taxon>
        <taxon>Actinopterygii</taxon>
        <taxon>Neopterygii</taxon>
        <taxon>Teleostei</taxon>
        <taxon>Neoteleostei</taxon>
        <taxon>Acanthomorphata</taxon>
        <taxon>Eupercaria</taxon>
        <taxon>Perciformes</taxon>
        <taxon>Cottioidei</taxon>
        <taxon>Cottales</taxon>
        <taxon>Liparidae</taxon>
        <taxon>Liparis</taxon>
    </lineage>
</organism>
<sequence length="91" mass="9941">MNTNRCVPNLFRRPLPSPVLAGAALFYFFSSSSLHNTVSVSVIYDTGTLCPPGVLQPDPGGLAQRKRNQTERWPCGMRMKALSPQLSSCDS</sequence>
<accession>A0A4Z2EN29</accession>
<protein>
    <submittedName>
        <fullName evidence="1">Uncharacterized protein</fullName>
    </submittedName>
</protein>
<dbReference type="EMBL" id="SRLO01004965">
    <property type="protein sequence ID" value="TNN29990.1"/>
    <property type="molecule type" value="Genomic_DNA"/>
</dbReference>
<dbReference type="AlphaFoldDB" id="A0A4Z2EN29"/>
<evidence type="ECO:0000313" key="1">
    <source>
        <dbReference type="EMBL" id="TNN29990.1"/>
    </source>
</evidence>
<comment type="caution">
    <text evidence="1">The sequence shown here is derived from an EMBL/GenBank/DDBJ whole genome shotgun (WGS) entry which is preliminary data.</text>
</comment>
<reference evidence="1 2" key="1">
    <citation type="submission" date="2019-03" db="EMBL/GenBank/DDBJ databases">
        <title>First draft genome of Liparis tanakae, snailfish: a comprehensive survey of snailfish specific genes.</title>
        <authorList>
            <person name="Kim W."/>
            <person name="Song I."/>
            <person name="Jeong J.-H."/>
            <person name="Kim D."/>
            <person name="Kim S."/>
            <person name="Ryu S."/>
            <person name="Song J.Y."/>
            <person name="Lee S.K."/>
        </authorList>
    </citation>
    <scope>NUCLEOTIDE SEQUENCE [LARGE SCALE GENOMIC DNA]</scope>
    <source>
        <tissue evidence="1">Muscle</tissue>
    </source>
</reference>
<gene>
    <name evidence="1" type="ORF">EYF80_059858</name>
</gene>